<keyword evidence="7" id="KW-1133">Transmembrane helix</keyword>
<dbReference type="PANTHER" id="PTHR13234:SF8">
    <property type="entry name" value="GAMMA-INTERFERON-INDUCIBLE LYSOSOMAL THIOL REDUCTASE"/>
    <property type="match status" value="1"/>
</dbReference>
<dbReference type="GeneID" id="19469991"/>
<feature type="region of interest" description="Disordered" evidence="6">
    <location>
        <begin position="1"/>
        <end position="22"/>
    </location>
</feature>
<evidence type="ECO:0000256" key="1">
    <source>
        <dbReference type="ARBA" id="ARBA00004613"/>
    </source>
</evidence>
<comment type="subcellular location">
    <subcellularLocation>
        <location evidence="1">Secreted</location>
    </subcellularLocation>
</comment>
<dbReference type="OrthoDB" id="958254at2759"/>
<evidence type="ECO:0000256" key="2">
    <source>
        <dbReference type="ARBA" id="ARBA00005679"/>
    </source>
</evidence>
<accession>S3DC10</accession>
<dbReference type="EMBL" id="KE145354">
    <property type="protein sequence ID" value="EPE35250.1"/>
    <property type="molecule type" value="Genomic_DNA"/>
</dbReference>
<dbReference type="HOGENOM" id="CLU_072148_1_0_1"/>
<evidence type="ECO:0000313" key="8">
    <source>
        <dbReference type="EMBL" id="EPE35250.1"/>
    </source>
</evidence>
<reference evidence="8 9" key="1">
    <citation type="journal article" date="2013" name="BMC Genomics">
        <title>Genomics-driven discovery of the pneumocandin biosynthetic gene cluster in the fungus Glarea lozoyensis.</title>
        <authorList>
            <person name="Chen L."/>
            <person name="Yue Q."/>
            <person name="Zhang X."/>
            <person name="Xiang M."/>
            <person name="Wang C."/>
            <person name="Li S."/>
            <person name="Che Y."/>
            <person name="Ortiz-Lopez F.J."/>
            <person name="Bills G.F."/>
            <person name="Liu X."/>
            <person name="An Z."/>
        </authorList>
    </citation>
    <scope>NUCLEOTIDE SEQUENCE [LARGE SCALE GENOMIC DNA]</scope>
    <source>
        <strain evidence="9">ATCC 20868 / MF5171</strain>
    </source>
</reference>
<proteinExistence type="inferred from homology"/>
<dbReference type="KEGG" id="glz:GLAREA_10947"/>
<dbReference type="Pfam" id="PF03227">
    <property type="entry name" value="GILT"/>
    <property type="match status" value="1"/>
</dbReference>
<evidence type="ECO:0000256" key="4">
    <source>
        <dbReference type="ARBA" id="ARBA00022729"/>
    </source>
</evidence>
<dbReference type="GO" id="GO:0005576">
    <property type="term" value="C:extracellular region"/>
    <property type="evidence" value="ECO:0007669"/>
    <property type="project" value="UniProtKB-SubCell"/>
</dbReference>
<keyword evidence="5" id="KW-0325">Glycoprotein</keyword>
<evidence type="ECO:0000313" key="9">
    <source>
        <dbReference type="Proteomes" id="UP000016922"/>
    </source>
</evidence>
<dbReference type="PANTHER" id="PTHR13234">
    <property type="entry name" value="GAMMA-INTERFERON INDUCIBLE LYSOSOMAL THIOL REDUCTASE GILT"/>
    <property type="match status" value="1"/>
</dbReference>
<keyword evidence="7" id="KW-0472">Membrane</keyword>
<organism evidence="8 9">
    <name type="scientific">Glarea lozoyensis (strain ATCC 20868 / MF5171)</name>
    <dbReference type="NCBI Taxonomy" id="1116229"/>
    <lineage>
        <taxon>Eukaryota</taxon>
        <taxon>Fungi</taxon>
        <taxon>Dikarya</taxon>
        <taxon>Ascomycota</taxon>
        <taxon>Pezizomycotina</taxon>
        <taxon>Leotiomycetes</taxon>
        <taxon>Helotiales</taxon>
        <taxon>Helotiaceae</taxon>
        <taxon>Glarea</taxon>
    </lineage>
</organism>
<keyword evidence="7" id="KW-0812">Transmembrane</keyword>
<evidence type="ECO:0000256" key="6">
    <source>
        <dbReference type="SAM" id="MobiDB-lite"/>
    </source>
</evidence>
<comment type="similarity">
    <text evidence="2">Belongs to the GILT family.</text>
</comment>
<evidence type="ECO:0000256" key="7">
    <source>
        <dbReference type="SAM" id="Phobius"/>
    </source>
</evidence>
<name>S3DC10_GLAL2</name>
<keyword evidence="3" id="KW-0964">Secreted</keyword>
<gene>
    <name evidence="8" type="ORF">GLAREA_10947</name>
</gene>
<dbReference type="GO" id="GO:0016671">
    <property type="term" value="F:oxidoreductase activity, acting on a sulfur group of donors, disulfide as acceptor"/>
    <property type="evidence" value="ECO:0007669"/>
    <property type="project" value="InterPro"/>
</dbReference>
<dbReference type="InterPro" id="IPR004911">
    <property type="entry name" value="Interferon-induced_GILT"/>
</dbReference>
<evidence type="ECO:0008006" key="10">
    <source>
        <dbReference type="Google" id="ProtNLM"/>
    </source>
</evidence>
<dbReference type="OMA" id="HIESRCP"/>
<keyword evidence="4" id="KW-0732">Signal</keyword>
<feature type="compositionally biased region" description="Basic and acidic residues" evidence="6">
    <location>
        <begin position="1"/>
        <end position="11"/>
    </location>
</feature>
<dbReference type="AlphaFoldDB" id="S3DC10"/>
<keyword evidence="9" id="KW-1185">Reference proteome</keyword>
<feature type="transmembrane region" description="Helical" evidence="7">
    <location>
        <begin position="27"/>
        <end position="46"/>
    </location>
</feature>
<dbReference type="Proteomes" id="UP000016922">
    <property type="component" value="Unassembled WGS sequence"/>
</dbReference>
<evidence type="ECO:0000256" key="5">
    <source>
        <dbReference type="ARBA" id="ARBA00023180"/>
    </source>
</evidence>
<protein>
    <recommendedName>
        <fullName evidence="10">Gamma interferon inducible lysosomal thiol reductase GILT</fullName>
    </recommendedName>
</protein>
<dbReference type="RefSeq" id="XP_008077329.1">
    <property type="nucleotide sequence ID" value="XM_008079138.1"/>
</dbReference>
<evidence type="ECO:0000256" key="3">
    <source>
        <dbReference type="ARBA" id="ARBA00022525"/>
    </source>
</evidence>
<sequence length="287" mass="31815">MPFSEKLDREYTLPQSHTRREMPPRRLRTWTAGFAVVAFLYFAWSYSHGTELVAPLHIADQWSARSDGRVDCGRGRERLEQGETGMQQVVDKQLVPLEAHIMSKCPDAQECLKLLVLPTMQRVVDKVNFTLSFIGATTDNDGVSCKHGPPECLGNIIELCAASLYADPKISLGFTMCLEREYQNIPDKSLLEDCALEHGIDFEKLTECGEEDNGGKGVGLLRDSVRRSTDAGVTKSCTVRLDEEIYCVRDGGQWKDCPSGAGVNDLVLAIEKKYRASEAGTPQSTAH</sequence>
<dbReference type="eggNOG" id="ENOG502S33M">
    <property type="taxonomic scope" value="Eukaryota"/>
</dbReference>